<sequence length="62" mass="6841">MLSTARIKGACTQLQKSQDKAEPKIAYGNGWQTEHTRPLNAPYADNLQLCKKVTSSVPLLPE</sequence>
<organism evidence="1 2">
    <name type="scientific">Ceratitis capitata</name>
    <name type="common">Mediterranean fruit fly</name>
    <name type="synonym">Tephritis capitata</name>
    <dbReference type="NCBI Taxonomy" id="7213"/>
    <lineage>
        <taxon>Eukaryota</taxon>
        <taxon>Metazoa</taxon>
        <taxon>Ecdysozoa</taxon>
        <taxon>Arthropoda</taxon>
        <taxon>Hexapoda</taxon>
        <taxon>Insecta</taxon>
        <taxon>Pterygota</taxon>
        <taxon>Neoptera</taxon>
        <taxon>Endopterygota</taxon>
        <taxon>Diptera</taxon>
        <taxon>Brachycera</taxon>
        <taxon>Muscomorpha</taxon>
        <taxon>Tephritoidea</taxon>
        <taxon>Tephritidae</taxon>
        <taxon>Ceratitis</taxon>
        <taxon>Ceratitis</taxon>
    </lineage>
</organism>
<dbReference type="Proteomes" id="UP000606786">
    <property type="component" value="Unassembled WGS sequence"/>
</dbReference>
<name>A0A811V3N0_CERCA</name>
<gene>
    <name evidence="1" type="ORF">CCAP1982_LOCUS12516</name>
</gene>
<dbReference type="AlphaFoldDB" id="A0A811V3N0"/>
<accession>A0A811V3N0</accession>
<evidence type="ECO:0000313" key="2">
    <source>
        <dbReference type="Proteomes" id="UP000606786"/>
    </source>
</evidence>
<reference evidence="1" key="1">
    <citation type="submission" date="2020-11" db="EMBL/GenBank/DDBJ databases">
        <authorList>
            <person name="Whitehead M."/>
        </authorList>
    </citation>
    <scope>NUCLEOTIDE SEQUENCE</scope>
    <source>
        <strain evidence="1">EGII</strain>
    </source>
</reference>
<comment type="caution">
    <text evidence="1">The sequence shown here is derived from an EMBL/GenBank/DDBJ whole genome shotgun (WGS) entry which is preliminary data.</text>
</comment>
<dbReference type="EMBL" id="CAJHJT010000034">
    <property type="protein sequence ID" value="CAD7004093.1"/>
    <property type="molecule type" value="Genomic_DNA"/>
</dbReference>
<evidence type="ECO:0000313" key="1">
    <source>
        <dbReference type="EMBL" id="CAD7004093.1"/>
    </source>
</evidence>
<keyword evidence="2" id="KW-1185">Reference proteome</keyword>
<protein>
    <submittedName>
        <fullName evidence="1">(Mediterranean fruit fly) hypothetical protein</fullName>
    </submittedName>
</protein>
<proteinExistence type="predicted"/>